<protein>
    <submittedName>
        <fullName evidence="2">Uncharacterized protein</fullName>
    </submittedName>
</protein>
<dbReference type="EMBL" id="JACGWO010000003">
    <property type="protein sequence ID" value="KAK4433524.1"/>
    <property type="molecule type" value="Genomic_DNA"/>
</dbReference>
<feature type="compositionally biased region" description="Basic residues" evidence="1">
    <location>
        <begin position="109"/>
        <end position="119"/>
    </location>
</feature>
<keyword evidence="3" id="KW-1185">Reference proteome</keyword>
<name>A0AAE1YNY3_9LAMI</name>
<gene>
    <name evidence="2" type="ORF">Salat_1114700</name>
</gene>
<evidence type="ECO:0000256" key="1">
    <source>
        <dbReference type="SAM" id="MobiDB-lite"/>
    </source>
</evidence>
<feature type="compositionally biased region" description="Basic and acidic residues" evidence="1">
    <location>
        <begin position="133"/>
        <end position="148"/>
    </location>
</feature>
<reference evidence="2" key="2">
    <citation type="journal article" date="2024" name="Plant">
        <title>Genomic evolution and insights into agronomic trait innovations of Sesamum species.</title>
        <authorList>
            <person name="Miao H."/>
            <person name="Wang L."/>
            <person name="Qu L."/>
            <person name="Liu H."/>
            <person name="Sun Y."/>
            <person name="Le M."/>
            <person name="Wang Q."/>
            <person name="Wei S."/>
            <person name="Zheng Y."/>
            <person name="Lin W."/>
            <person name="Duan Y."/>
            <person name="Cao H."/>
            <person name="Xiong S."/>
            <person name="Wang X."/>
            <person name="Wei L."/>
            <person name="Li C."/>
            <person name="Ma Q."/>
            <person name="Ju M."/>
            <person name="Zhao R."/>
            <person name="Li G."/>
            <person name="Mu C."/>
            <person name="Tian Q."/>
            <person name="Mei H."/>
            <person name="Zhang T."/>
            <person name="Gao T."/>
            <person name="Zhang H."/>
        </authorList>
    </citation>
    <scope>NUCLEOTIDE SEQUENCE</scope>
    <source>
        <strain evidence="2">3651</strain>
    </source>
</reference>
<organism evidence="2 3">
    <name type="scientific">Sesamum alatum</name>
    <dbReference type="NCBI Taxonomy" id="300844"/>
    <lineage>
        <taxon>Eukaryota</taxon>
        <taxon>Viridiplantae</taxon>
        <taxon>Streptophyta</taxon>
        <taxon>Embryophyta</taxon>
        <taxon>Tracheophyta</taxon>
        <taxon>Spermatophyta</taxon>
        <taxon>Magnoliopsida</taxon>
        <taxon>eudicotyledons</taxon>
        <taxon>Gunneridae</taxon>
        <taxon>Pentapetalae</taxon>
        <taxon>asterids</taxon>
        <taxon>lamiids</taxon>
        <taxon>Lamiales</taxon>
        <taxon>Pedaliaceae</taxon>
        <taxon>Sesamum</taxon>
    </lineage>
</organism>
<evidence type="ECO:0000313" key="3">
    <source>
        <dbReference type="Proteomes" id="UP001293254"/>
    </source>
</evidence>
<reference evidence="2" key="1">
    <citation type="submission" date="2020-06" db="EMBL/GenBank/DDBJ databases">
        <authorList>
            <person name="Li T."/>
            <person name="Hu X."/>
            <person name="Zhang T."/>
            <person name="Song X."/>
            <person name="Zhang H."/>
            <person name="Dai N."/>
            <person name="Sheng W."/>
            <person name="Hou X."/>
            <person name="Wei L."/>
        </authorList>
    </citation>
    <scope>NUCLEOTIDE SEQUENCE</scope>
    <source>
        <strain evidence="2">3651</strain>
        <tissue evidence="2">Leaf</tissue>
    </source>
</reference>
<dbReference type="Proteomes" id="UP001293254">
    <property type="component" value="Unassembled WGS sequence"/>
</dbReference>
<evidence type="ECO:0000313" key="2">
    <source>
        <dbReference type="EMBL" id="KAK4433524.1"/>
    </source>
</evidence>
<feature type="region of interest" description="Disordered" evidence="1">
    <location>
        <begin position="1"/>
        <end position="164"/>
    </location>
</feature>
<sequence>MGRAPLRPNTNHVHTIPQPSPTRTTASPPQDLTRPQPNQHPTCTKADPSPSPALPVTTTKLRSTPPKTHLLDESPSALSPQFVYDGSHEGNVDSGSEASIGDVVWRGGMRGRRGGRGRGRPGASVRQPRGAYKRKEGKQVGSSGEKRLKLGSGASQTRLHLSDFDDFAEGALSPSVCV</sequence>
<feature type="compositionally biased region" description="Polar residues" evidence="1">
    <location>
        <begin position="56"/>
        <end position="66"/>
    </location>
</feature>
<proteinExistence type="predicted"/>
<comment type="caution">
    <text evidence="2">The sequence shown here is derived from an EMBL/GenBank/DDBJ whole genome shotgun (WGS) entry which is preliminary data.</text>
</comment>
<dbReference type="AlphaFoldDB" id="A0AAE1YNY3"/>
<accession>A0AAE1YNY3</accession>
<feature type="compositionally biased region" description="Polar residues" evidence="1">
    <location>
        <begin position="21"/>
        <end position="42"/>
    </location>
</feature>